<evidence type="ECO:0000256" key="5">
    <source>
        <dbReference type="ARBA" id="ARBA00023326"/>
    </source>
</evidence>
<dbReference type="CDD" id="cd02850">
    <property type="entry name" value="E_set_Cellulase_N"/>
    <property type="match status" value="1"/>
</dbReference>
<evidence type="ECO:0000256" key="2">
    <source>
        <dbReference type="ARBA" id="ARBA00022801"/>
    </source>
</evidence>
<dbReference type="Proteomes" id="UP000231134">
    <property type="component" value="Unassembled WGS sequence"/>
</dbReference>
<reference evidence="8 9" key="1">
    <citation type="submission" date="2017-11" db="EMBL/GenBank/DDBJ databases">
        <title>Animal gut microbial communities from fecal samples from Wisconsin, USA.</title>
        <authorList>
            <person name="Neumann A."/>
        </authorList>
    </citation>
    <scope>NUCLEOTIDE SEQUENCE [LARGE SCALE GENOMIC DNA]</scope>
    <source>
        <strain evidence="8 9">UWS3</strain>
    </source>
</reference>
<dbReference type="Gene3D" id="2.60.40.10">
    <property type="entry name" value="Immunoglobulins"/>
    <property type="match status" value="2"/>
</dbReference>
<dbReference type="GO" id="GO:0000272">
    <property type="term" value="P:polysaccharide catabolic process"/>
    <property type="evidence" value="ECO:0007669"/>
    <property type="project" value="UniProtKB-KW"/>
</dbReference>
<accession>A0A2M9AAS4</accession>
<dbReference type="CDD" id="cd00063">
    <property type="entry name" value="FN3"/>
    <property type="match status" value="1"/>
</dbReference>
<evidence type="ECO:0000256" key="1">
    <source>
        <dbReference type="ARBA" id="ARBA00007072"/>
    </source>
</evidence>
<sequence length="1912" mass="209279">MVRLIFLLLTFAALLFADDRIPNIDFTCDTCSRRYLDSLNVYDRPVIRVNQIGFRPSDNHKFAFVAEPTAMTFKVVDASSGTSAWEGNLTPLGTWTKPGIWVNGAFSSIHTVYEFGDTTSSGTENLYSADFSGLSAPGTYFIVVGQDTSFNFIINEYIFNAVFETTLKFFGIQRCGNTNSHLHGACHTKDGSAIGFDLSGGWHDCGDHFKVSQTLGYAAFVLSIAYNVYSERAEDRFGASYADTVTTDGIPDILWEAKIGVDWIYKMYKASKADGLIEQGDMYHSVAVSSADHQFWDVPEHQDAQSPAKGGAPRPVAAGIGTNAAGMFAAAMAFFAVGWEMYEDDNYSDSLIAAAADIYKNIIAKYAPDGKNTDNLEGFYTGGGPLYDDAAAAALALWYATKDTTYAYDLYKNPAINNNASNYKYNLPYFRGGYMGHTSGFYPGGWMTDYENIHAYVLFAFDKLILPTVAKAQSYGISSEERDTLLTRIIATMTRLTDDGTQGDSTVSTNPYGSFTIVPPYNLVWTSSDWGFNRYNMGAANAVFMLYDMTGDEQYLNVALDNFYYNMGANPWGLSFIMGTGTRNENHPHNRAANPDGYNAGGMPYEYTCPKGALMGGSAPEKTLKDDWNDYTATETCIDFSAQFVIPGLSLSKKVPEDVDGPIFSNIAGTAITDTSAVISWNTDERAIVTVYYGTSTDAAKVDSVTATAGVGGSVTITGLTAGTTYYFYLVGHDVKQNYTTDDNHGLWYSWTQTTTSVNISGVTICQVTNNSAHIYWWTGDVAMTGLVQYGTSSAALSNSTIADSGKAVRFHEAILTDLDPGQTYYFDVVSGATTENNSGSHYSFTTSSEATFVDFRVYVKPAKKNSSCTDWKSCNTFFVIVTNSDTLPYSDVELRFYLNQSVSATGWGQLVKVSYDDTSSMSLAYGAAEFDATSGGYYLPITLKGTIGVSSSFQFEMQFTNATYGDLDGSWSLRAHTDSTDPEYFAGIDLTKGPLYTGSESSFLEEVNGVTETAYTKDPYVTIFYHGTHIYGYPPDYDASSSDLSISRTITLDFVTPFESPATSKEDTVNTATYSGESTVSPSGFLDDFEGNGVSYFSSNTQYVNKYDDYIFSISKNLAYGNNMIDWVSWHNHGANAKGSYDCACKVVRSNVEWDSIVTPLEKRYLVFNKDTAKAYIGKRAQVIVTLHDSTGAVITDDDITISLSVENGSAFFYTSATADISTTSLTLVNGTATFYVTSDTPLETILYASSISSSSKYNYTSAKAVLLIEELPPWPIIDYARMLDSDCDNIPDQLQILLTASYQSEQSFSSVSFEYRGDTITVSSADTQDSLITIHFTPKDFSVYTNPEGFITLKSNISGETKTHTDYYQDGISPALLSLSVLERLDTATVDRVYLQFSEPISAPGLAWPLALFDASGNPLDITPSVTSSKLYNESLNVWEYTISFDANGNSLITEGMKGQLLASASITDKSGNGISTICSQPILTFTLKIMPIPLKYASITDSDGDGLADQVFAEFTQEVDSRHAPDSVSVIFGSAVPETLWTNTFSWNSERTAATIKLDPAFKLGNTNGNYSGISSKGGDIVGAGLLTQHKGNGANYESDSTLAEDKTGPVIVAGTINEAGSFVSLLVEASEPLVVRDSTLDLIQRERSGPVNVRAYRWTLGSNTFNMLYEQSSETAVQEGDRIRFTPQDGSLFLDKNGNQPSLENPWATVVGSGNPQITFDVHPAHPISDISSSMSETCTEAKEPFRLIVLNQETRKWDIYKKDQLVESVDTNAYQFDGMLYVIDMGIPRGTSFGEDPAWKSILLSVDMPFYTNLGTFVNRYDRDFNLTPTYLSSDNQVVMRLQWLSNCTKGLSSENGRAIGTGAYISKIDIGAKFIPNTELDDETVKRFSSKDSYTKTQTFGIRRIQ</sequence>
<dbReference type="SMART" id="SM00060">
    <property type="entry name" value="FN3"/>
    <property type="match status" value="2"/>
</dbReference>
<dbReference type="SUPFAM" id="SSF49363">
    <property type="entry name" value="Purple acid phosphatase, N-terminal domain"/>
    <property type="match status" value="1"/>
</dbReference>
<dbReference type="Pfam" id="PF00759">
    <property type="entry name" value="Glyco_hydro_9"/>
    <property type="match status" value="1"/>
</dbReference>
<comment type="similarity">
    <text evidence="1">Belongs to the glycosyl hydrolase 9 (cellulase E) family.</text>
</comment>
<name>A0A2M9AAS4_9BACT</name>
<evidence type="ECO:0000313" key="8">
    <source>
        <dbReference type="EMBL" id="PJJ42790.1"/>
    </source>
</evidence>
<dbReference type="GO" id="GO:0008810">
    <property type="term" value="F:cellulase activity"/>
    <property type="evidence" value="ECO:0007669"/>
    <property type="project" value="InterPro"/>
</dbReference>
<dbReference type="InterPro" id="IPR013783">
    <property type="entry name" value="Ig-like_fold"/>
</dbReference>
<protein>
    <submittedName>
        <fullName evidence="8">Purple acid phosphatase-like protein</fullName>
    </submittedName>
</protein>
<comment type="caution">
    <text evidence="8">The sequence shown here is derived from an EMBL/GenBank/DDBJ whole genome shotgun (WGS) entry which is preliminary data.</text>
</comment>
<dbReference type="GO" id="GO:0046872">
    <property type="term" value="F:metal ion binding"/>
    <property type="evidence" value="ECO:0007669"/>
    <property type="project" value="InterPro"/>
</dbReference>
<dbReference type="SUPFAM" id="SSF48208">
    <property type="entry name" value="Six-hairpin glycosidases"/>
    <property type="match status" value="1"/>
</dbReference>
<dbReference type="OrthoDB" id="9808897at2"/>
<dbReference type="RefSeq" id="WP_100426630.1">
    <property type="nucleotide sequence ID" value="NZ_PGEX01000001.1"/>
</dbReference>
<keyword evidence="6" id="KW-0732">Signal</keyword>
<feature type="signal peptide" evidence="6">
    <location>
        <begin position="1"/>
        <end position="17"/>
    </location>
</feature>
<evidence type="ECO:0000259" key="7">
    <source>
        <dbReference type="SMART" id="SM00060"/>
    </source>
</evidence>
<keyword evidence="9" id="KW-1185">Reference proteome</keyword>
<dbReference type="InterPro" id="IPR012341">
    <property type="entry name" value="6hp_glycosidase-like_sf"/>
</dbReference>
<keyword evidence="3" id="KW-0119">Carbohydrate metabolism</keyword>
<dbReference type="InterPro" id="IPR014756">
    <property type="entry name" value="Ig_E-set"/>
</dbReference>
<dbReference type="Pfam" id="PF16656">
    <property type="entry name" value="Pur_ac_phosph_N"/>
    <property type="match status" value="1"/>
</dbReference>
<evidence type="ECO:0000256" key="6">
    <source>
        <dbReference type="SAM" id="SignalP"/>
    </source>
</evidence>
<organism evidence="8 9">
    <name type="scientific">Hallerella succinigenes</name>
    <dbReference type="NCBI Taxonomy" id="1896222"/>
    <lineage>
        <taxon>Bacteria</taxon>
        <taxon>Pseudomonadati</taxon>
        <taxon>Fibrobacterota</taxon>
        <taxon>Fibrobacteria</taxon>
        <taxon>Fibrobacterales</taxon>
        <taxon>Fibrobacteraceae</taxon>
        <taxon>Hallerella</taxon>
    </lineage>
</organism>
<dbReference type="InterPro" id="IPR008963">
    <property type="entry name" value="Purple_acid_Pase-like_N"/>
</dbReference>
<keyword evidence="5" id="KW-0624">Polysaccharide degradation</keyword>
<feature type="domain" description="Fibronectin type-III" evidence="7">
    <location>
        <begin position="660"/>
        <end position="740"/>
    </location>
</feature>
<dbReference type="InterPro" id="IPR008928">
    <property type="entry name" value="6-hairpin_glycosidase_sf"/>
</dbReference>
<dbReference type="InterPro" id="IPR015914">
    <property type="entry name" value="PAPs_N"/>
</dbReference>
<proteinExistence type="inferred from homology"/>
<feature type="domain" description="Fibronectin type-III" evidence="7">
    <location>
        <begin position="757"/>
        <end position="840"/>
    </location>
</feature>
<dbReference type="PANTHER" id="PTHR22298">
    <property type="entry name" value="ENDO-1,4-BETA-GLUCANASE"/>
    <property type="match status" value="1"/>
</dbReference>
<evidence type="ECO:0000313" key="9">
    <source>
        <dbReference type="Proteomes" id="UP000231134"/>
    </source>
</evidence>
<gene>
    <name evidence="8" type="ORF">BGX16_2836</name>
</gene>
<keyword evidence="2" id="KW-0378">Hydrolase</keyword>
<keyword evidence="4" id="KW-0326">Glycosidase</keyword>
<dbReference type="InterPro" id="IPR004197">
    <property type="entry name" value="Cellulase_Ig-like"/>
</dbReference>
<dbReference type="GO" id="GO:0003993">
    <property type="term" value="F:acid phosphatase activity"/>
    <property type="evidence" value="ECO:0007669"/>
    <property type="project" value="InterPro"/>
</dbReference>
<evidence type="ECO:0000256" key="3">
    <source>
        <dbReference type="ARBA" id="ARBA00023277"/>
    </source>
</evidence>
<dbReference type="Gene3D" id="1.50.10.10">
    <property type="match status" value="1"/>
</dbReference>
<dbReference type="EMBL" id="PGEX01000001">
    <property type="protein sequence ID" value="PJJ42790.1"/>
    <property type="molecule type" value="Genomic_DNA"/>
</dbReference>
<evidence type="ECO:0000256" key="4">
    <source>
        <dbReference type="ARBA" id="ARBA00023295"/>
    </source>
</evidence>
<dbReference type="InterPro" id="IPR003961">
    <property type="entry name" value="FN3_dom"/>
</dbReference>
<dbReference type="Pfam" id="PF02927">
    <property type="entry name" value="CelD_N"/>
    <property type="match status" value="1"/>
</dbReference>
<dbReference type="Gene3D" id="2.60.40.380">
    <property type="entry name" value="Purple acid phosphatase-like, N-terminal"/>
    <property type="match status" value="1"/>
</dbReference>
<feature type="chain" id="PRO_5014657164" evidence="6">
    <location>
        <begin position="18"/>
        <end position="1912"/>
    </location>
</feature>
<dbReference type="InterPro" id="IPR001701">
    <property type="entry name" value="Glyco_hydro_9"/>
</dbReference>
<dbReference type="SUPFAM" id="SSF81296">
    <property type="entry name" value="E set domains"/>
    <property type="match status" value="1"/>
</dbReference>